<reference evidence="5" key="1">
    <citation type="submission" date="2021-01" db="EMBL/GenBank/DDBJ databases">
        <authorList>
            <person name="Corre E."/>
            <person name="Pelletier E."/>
            <person name="Niang G."/>
            <person name="Scheremetjew M."/>
            <person name="Finn R."/>
            <person name="Kale V."/>
            <person name="Holt S."/>
            <person name="Cochrane G."/>
            <person name="Meng A."/>
            <person name="Brown T."/>
            <person name="Cohen L."/>
        </authorList>
    </citation>
    <scope>NUCLEOTIDE SEQUENCE</scope>
    <source>
        <strain evidence="5">UTEX LB 2760</strain>
    </source>
</reference>
<comment type="similarity">
    <text evidence="2 3">Belongs to the small heat shock protein (HSP20) family.</text>
</comment>
<dbReference type="EMBL" id="HBEK01012970">
    <property type="protein sequence ID" value="CAD8397116.1"/>
    <property type="molecule type" value="Transcribed_RNA"/>
</dbReference>
<dbReference type="Pfam" id="PF00011">
    <property type="entry name" value="HSP20"/>
    <property type="match status" value="3"/>
</dbReference>
<organism evidence="5">
    <name type="scientific">Rhodosorus marinus</name>
    <dbReference type="NCBI Taxonomy" id="101924"/>
    <lineage>
        <taxon>Eukaryota</taxon>
        <taxon>Rhodophyta</taxon>
        <taxon>Stylonematophyceae</taxon>
        <taxon>Stylonematales</taxon>
        <taxon>Stylonemataceae</taxon>
        <taxon>Rhodosorus</taxon>
    </lineage>
</organism>
<proteinExistence type="inferred from homology"/>
<gene>
    <name evidence="5" type="ORF">RMAR0315_LOCUS7104</name>
</gene>
<dbReference type="PANTHER" id="PTHR46733">
    <property type="entry name" value="26.5 KDA HEAT SHOCK PROTEIN, MITOCHONDRIAL"/>
    <property type="match status" value="1"/>
</dbReference>
<dbReference type="Gene3D" id="2.60.40.790">
    <property type="match status" value="3"/>
</dbReference>
<dbReference type="InterPro" id="IPR008978">
    <property type="entry name" value="HSP20-like_chaperone"/>
</dbReference>
<evidence type="ECO:0000256" key="3">
    <source>
        <dbReference type="RuleBase" id="RU003616"/>
    </source>
</evidence>
<evidence type="ECO:0000313" key="5">
    <source>
        <dbReference type="EMBL" id="CAD8397116.1"/>
    </source>
</evidence>
<dbReference type="PROSITE" id="PS01031">
    <property type="entry name" value="SHSP"/>
    <property type="match status" value="1"/>
</dbReference>
<name>A0A7S0BLE1_9RHOD</name>
<protein>
    <recommendedName>
        <fullName evidence="4">SHSP domain-containing protein</fullName>
    </recommendedName>
</protein>
<feature type="domain" description="SHSP" evidence="4">
    <location>
        <begin position="186"/>
        <end position="297"/>
    </location>
</feature>
<evidence type="ECO:0000259" key="4">
    <source>
        <dbReference type="PROSITE" id="PS01031"/>
    </source>
</evidence>
<evidence type="ECO:0000256" key="1">
    <source>
        <dbReference type="ARBA" id="ARBA00023016"/>
    </source>
</evidence>
<dbReference type="GO" id="GO:0009408">
    <property type="term" value="P:response to heat"/>
    <property type="evidence" value="ECO:0007669"/>
    <property type="project" value="InterPro"/>
</dbReference>
<accession>A0A7S0BLE1</accession>
<dbReference type="SUPFAM" id="SSF49764">
    <property type="entry name" value="HSP20-like chaperones"/>
    <property type="match status" value="3"/>
</dbReference>
<evidence type="ECO:0000256" key="2">
    <source>
        <dbReference type="PROSITE-ProRule" id="PRU00285"/>
    </source>
</evidence>
<dbReference type="InterPro" id="IPR002068">
    <property type="entry name" value="A-crystallin/Hsp20_dom"/>
</dbReference>
<dbReference type="AlphaFoldDB" id="A0A7S0BLE1"/>
<dbReference type="PANTHER" id="PTHR46733:SF4">
    <property type="entry name" value="HEAT SHOCK PROTEIN 21, CHLOROPLASTIC"/>
    <property type="match status" value="1"/>
</dbReference>
<sequence>MALTIFRYPFEVDCHPRRHHRIRRTQSETEDEYKFNLVMPGVNRDAVRVDVVGGKLKISVTRDGASEAQWMSLPKYADRSEIAAKAKNGVLEITIKKKSKDQTKKIELQERIELKDSAYKLDYSVPGAGADDVQVSVTGPRLIINAQGGKMDFFDDFRRTLITPSDADSANVTAALKDGILLIQIPKLEPVSVPVEKGQATESDELYVAHFKTPGIPPEKIEVSRVGRKVEIEGKQSDSMRDKDYYSSIETEFSESIYLPESVDLENTRAVAENGVLAITAPVLESERPRELAVQSEA</sequence>
<dbReference type="CDD" id="cd06464">
    <property type="entry name" value="ACD_sHsps-like"/>
    <property type="match status" value="3"/>
</dbReference>
<dbReference type="InterPro" id="IPR044587">
    <property type="entry name" value="HSP21-like"/>
</dbReference>
<keyword evidence="1" id="KW-0346">Stress response</keyword>